<protein>
    <submittedName>
        <fullName evidence="1">Uncharacterized protein</fullName>
    </submittedName>
</protein>
<dbReference type="EMBL" id="SPAZ01000297">
    <property type="protein sequence ID" value="TQE20883.1"/>
    <property type="molecule type" value="Genomic_DNA"/>
</dbReference>
<evidence type="ECO:0000313" key="2">
    <source>
        <dbReference type="Proteomes" id="UP000318720"/>
    </source>
</evidence>
<accession>A0AAE8VV70</accession>
<gene>
    <name evidence="1" type="ORF">Sipo8835_37965</name>
</gene>
<evidence type="ECO:0000313" key="1">
    <source>
        <dbReference type="EMBL" id="TQE20883.1"/>
    </source>
</evidence>
<dbReference type="AlphaFoldDB" id="A0AAE8VV70"/>
<comment type="caution">
    <text evidence="1">The sequence shown here is derived from an EMBL/GenBank/DDBJ whole genome shotgun (WGS) entry which is preliminary data.</text>
</comment>
<sequence length="122" mass="13031">MVAAATPAPAVVVHDNFSFGGFSIPSEKSWSISVHNDTKGKSAGYVEWRGNGDLLIAHDRLADGYGIEAHLSTGRVASTAGQSSPVTVEKPGNLTENRSYEMWVCVVKGSFKRCSSKTDVRS</sequence>
<reference evidence="1 2" key="1">
    <citation type="submission" date="2019-03" db="EMBL/GenBank/DDBJ databases">
        <title>Comparative genomic analyses of the sweetpotato soil rot pathogen, Streptomyces ipomoeae.</title>
        <authorList>
            <person name="Ruschel Soares N."/>
            <person name="Badger J.H."/>
            <person name="Huguet-Tapia J.C."/>
            <person name="Clark C.A."/>
            <person name="Pettis G.S."/>
        </authorList>
    </citation>
    <scope>NUCLEOTIDE SEQUENCE [LARGE SCALE GENOMIC DNA]</scope>
    <source>
        <strain evidence="1 2">88-35</strain>
    </source>
</reference>
<dbReference type="Proteomes" id="UP000318720">
    <property type="component" value="Unassembled WGS sequence"/>
</dbReference>
<dbReference type="RefSeq" id="WP_009316442.1">
    <property type="nucleotide sequence ID" value="NZ_JARAVA010000330.1"/>
</dbReference>
<name>A0AAE8VV70_9ACTN</name>
<organism evidence="1 2">
    <name type="scientific">Streptomyces ipomoeae</name>
    <dbReference type="NCBI Taxonomy" id="103232"/>
    <lineage>
        <taxon>Bacteria</taxon>
        <taxon>Bacillati</taxon>
        <taxon>Actinomycetota</taxon>
        <taxon>Actinomycetes</taxon>
        <taxon>Kitasatosporales</taxon>
        <taxon>Streptomycetaceae</taxon>
        <taxon>Streptomyces</taxon>
    </lineage>
</organism>
<proteinExistence type="predicted"/>